<sequence>MPELVKFQVDQMNDRREIFINPAQVLFLYRHGHNDSQTTITLVEGKVWTVTGRPEDVALELSY</sequence>
<comment type="caution">
    <text evidence="1">The sequence shown here is derived from an EMBL/GenBank/DDBJ whole genome shotgun (WGS) entry which is preliminary data.</text>
</comment>
<gene>
    <name evidence="1" type="ORF">GCM10010909_26550</name>
</gene>
<keyword evidence="2" id="KW-1185">Reference proteome</keyword>
<dbReference type="RefSeq" id="WP_284258797.1">
    <property type="nucleotide sequence ID" value="NZ_BSOS01000073.1"/>
</dbReference>
<evidence type="ECO:0000313" key="2">
    <source>
        <dbReference type="Proteomes" id="UP001156641"/>
    </source>
</evidence>
<organism evidence="1 2">
    <name type="scientific">Acidocella aquatica</name>
    <dbReference type="NCBI Taxonomy" id="1922313"/>
    <lineage>
        <taxon>Bacteria</taxon>
        <taxon>Pseudomonadati</taxon>
        <taxon>Pseudomonadota</taxon>
        <taxon>Alphaproteobacteria</taxon>
        <taxon>Acetobacterales</taxon>
        <taxon>Acidocellaceae</taxon>
        <taxon>Acidocella</taxon>
    </lineage>
</organism>
<accession>A0ABQ6A690</accession>
<name>A0ABQ6A690_9PROT</name>
<evidence type="ECO:0000313" key="1">
    <source>
        <dbReference type="EMBL" id="GLR67974.1"/>
    </source>
</evidence>
<dbReference type="Proteomes" id="UP001156641">
    <property type="component" value="Unassembled WGS sequence"/>
</dbReference>
<proteinExistence type="predicted"/>
<protein>
    <submittedName>
        <fullName evidence="1">Uncharacterized protein</fullName>
    </submittedName>
</protein>
<reference evidence="2" key="1">
    <citation type="journal article" date="2019" name="Int. J. Syst. Evol. Microbiol.">
        <title>The Global Catalogue of Microorganisms (GCM) 10K type strain sequencing project: providing services to taxonomists for standard genome sequencing and annotation.</title>
        <authorList>
            <consortium name="The Broad Institute Genomics Platform"/>
            <consortium name="The Broad Institute Genome Sequencing Center for Infectious Disease"/>
            <person name="Wu L."/>
            <person name="Ma J."/>
        </authorList>
    </citation>
    <scope>NUCLEOTIDE SEQUENCE [LARGE SCALE GENOMIC DNA]</scope>
    <source>
        <strain evidence="2">NBRC 112502</strain>
    </source>
</reference>
<dbReference type="EMBL" id="BSOS01000073">
    <property type="protein sequence ID" value="GLR67974.1"/>
    <property type="molecule type" value="Genomic_DNA"/>
</dbReference>